<name>A0ACC1CEI3_9NEOP</name>
<dbReference type="EMBL" id="CM034415">
    <property type="protein sequence ID" value="KAJ0169900.1"/>
    <property type="molecule type" value="Genomic_DNA"/>
</dbReference>
<gene>
    <name evidence="1" type="ORF">K1T71_014506</name>
</gene>
<proteinExistence type="predicted"/>
<organism evidence="1 2">
    <name type="scientific">Dendrolimus kikuchii</name>
    <dbReference type="NCBI Taxonomy" id="765133"/>
    <lineage>
        <taxon>Eukaryota</taxon>
        <taxon>Metazoa</taxon>
        <taxon>Ecdysozoa</taxon>
        <taxon>Arthropoda</taxon>
        <taxon>Hexapoda</taxon>
        <taxon>Insecta</taxon>
        <taxon>Pterygota</taxon>
        <taxon>Neoptera</taxon>
        <taxon>Endopterygota</taxon>
        <taxon>Lepidoptera</taxon>
        <taxon>Glossata</taxon>
        <taxon>Ditrysia</taxon>
        <taxon>Bombycoidea</taxon>
        <taxon>Lasiocampidae</taxon>
        <taxon>Dendrolimus</taxon>
    </lineage>
</organism>
<reference evidence="1 2" key="1">
    <citation type="journal article" date="2021" name="Front. Genet.">
        <title>Chromosome-Level Genome Assembly Reveals Significant Gene Expansion in the Toll and IMD Signaling Pathways of Dendrolimus kikuchii.</title>
        <authorList>
            <person name="Zhou J."/>
            <person name="Wu P."/>
            <person name="Xiong Z."/>
            <person name="Liu N."/>
            <person name="Zhao N."/>
            <person name="Ji M."/>
            <person name="Qiu Y."/>
            <person name="Yang B."/>
        </authorList>
    </citation>
    <scope>NUCLEOTIDE SEQUENCE [LARGE SCALE GENOMIC DNA]</scope>
    <source>
        <strain evidence="1">Ann1</strain>
    </source>
</reference>
<evidence type="ECO:0000313" key="2">
    <source>
        <dbReference type="Proteomes" id="UP000824533"/>
    </source>
</evidence>
<accession>A0ACC1CEI3</accession>
<evidence type="ECO:0000313" key="1">
    <source>
        <dbReference type="EMBL" id="KAJ0169900.1"/>
    </source>
</evidence>
<sequence>MSVPAGSEYYAITLVWLVLCCIYTTLLSITAFCVVYIFRKRRSSILKSQRPPRTPFSELEFNVATPTDTVKSRRVSFSKRTGVAEFVTNEATTTWKNFYEEHNKSMESSGNDSEMHPARAVVSLGKKIFDQQFEEVEAIDLITTMDNRSGLNMNHSIQNVNFAPFEMTAASLDKLTAPKTKFELSTFTDHQSKVFGDDLALTNMEVTEGMNINFSNVQPLSEGDDLDEIEKDIGRVQSNVICHGPFNMRDMSGYIEVDLNMTHVVMREDESDMSITNSVHIPKVDDLSKSITLDKNESNKDWLVDKENIAINPYVTPRETDNFAINREYDKVLVFDGKRLTLQSEKEELKSNRHTMLPNPITIKDHRKTITLNINDDLPNFFDENEALNSENISHVVPSKTIQKHNMSIINDTKLQTVLYDEGVDISMTQALPTNIAIHEKQRTIVFGKDNGNISITQAVPVSKIVFDNDANISLTEAVPSNIILNIENNAYAAVIEGSNAMSSNIKNDWIDNKKTIVYESNDNISITQAALGSILPPNLKAARRQTVVFDDDGNIQSISEVVNGLPDSIQNNKRQTMLISDDGNMSMTQAIPNKIISQEQFDKSNNNTKLVMVNELTYTKNNKRQTIVFDGDISITQALPTNILNTDVSIIITDKSIRTQLMTYEDNTQNISKKEVLPSKVILKDNSTVKQDNNCNISMATSIADNAGQSGRYKNQCAIGNQGNDDLSLDSELPCNFMLLKDNSYKNLSQEKCYKPNKIQSDNTIGRTSGLTSINMLVNGVSNSQVIVDGNDDGLEVDQQRLLFNQSKYVENISNISKTVKNHAHISNKISNCQEIVGGDRETKRNSSVYISEVSVNLECDISMTKNLSDGIQTYKCNNESQIELITINNSPKKEIERNCTEHKTTVNQYFKKHVNPKVYTLDDCIKTAVKPIPMELSTTQDKIIKSEGNKVDSTEMEPIHQNVFVYQSFTNSVSQLQLTRTEQGDVKSDRTLNQCDEQPNSSTIVIEKDDIKSNVDADKKSISKTKISTITFNKEEEDVEMADIDKPVSILDELLDMSTASSEGGLDDKYCTAKVETPHDSVVSMKKPNVDNTSNESMFYITRDSDEEAQTEMSRKGFKGIDTRNIDTSPLPLEYKEQQPCILEDVPEKLEKVKSVSYDSKNSSPQNRHYEKVVSSDINIEDKKLNERLSIAGRSFKTADDTNDLLKLLSDFTDKKGSDYIEEEDEEQQEPIVVKGHIAIENKSELEPKHLSIVPNRQSIVISREDLLNNISMAHATLQKSRYELDLSESIEDTKESLEESCHKKSVRISSEVVKALHFDDDTTSELSVKSELKLSPLKKTAFGETSYMKETKANVIPTYLKDVSDNIKALMSDLVKPVQDVMPFEVGKSDKGIRRSNSTCSTQVQANLITSSQIDLESNINSEHQSPQQIDSTNSLINGIANSGNQAIEHALKSALKLSRPVEKYSDIGVESADESFNQLSVGRPTSGQYVSDRVLIFDHNNPLNNVLLAPADLTEVHRYNPKKSTETICFSERSHSAQISVHDTENEHNADRVSAQYLVKTSYIVKQGGDTCRDSPVDTSSIASNISKPMSIDESTDVKPIDVKHTQVNTMIAMKGTKQLLEASSSLTLVDDALARPEFEINVDTNSSSQDNVYSKNLQNPVKTIFKNDVGDNTHKVESDIITSNDEETEPMQLRTKKRVYSPANIDKHKNCTLSSLDLTPRPFSKMQKISETPRQLENNDIDERPVKEPKVKKSASKPIQERKTSPKKKNKKPGTSVTVQQLLTEYNMQVDEDTSVKSESLIPITISKSDEEGRSVDMISSFTSSKNLNEINNRSVSNTVSNTVSTISKCSKNSRVEWQPELGDDSSKNQIAECDASVNVVAKIDMLPFMGSQECEWESCSGDTWCFRLLHSRLRLAVRLAHRHENAARTRVAAHTPVLAVTVHIAHQDRSNSVASVCVRFAAEAMRYLAGGACAAAGEVPALLRRCRAVARVALRWGRAMHDARARLAYTLTADGQLALKVANVALRSVWEVTMRLELVVDEAKEAPWPRAADVRVARVVSDYEVSEDEVHRALRHVPHDWGHVPRTVWRIFKYLKHKTRSDELLDV</sequence>
<protein>
    <submittedName>
        <fullName evidence="1">Uncharacterized protein</fullName>
    </submittedName>
</protein>
<comment type="caution">
    <text evidence="1">The sequence shown here is derived from an EMBL/GenBank/DDBJ whole genome shotgun (WGS) entry which is preliminary data.</text>
</comment>
<keyword evidence="2" id="KW-1185">Reference proteome</keyword>
<dbReference type="Proteomes" id="UP000824533">
    <property type="component" value="Linkage Group LG29"/>
</dbReference>